<dbReference type="InterPro" id="IPR008473">
    <property type="entry name" value="Phage_holin_3_7"/>
</dbReference>
<proteinExistence type="predicted"/>
<organism evidence="2 3">
    <name type="scientific">Acinetobacter baumannii 625974</name>
    <dbReference type="NCBI Taxonomy" id="1310607"/>
    <lineage>
        <taxon>Bacteria</taxon>
        <taxon>Pseudomonadati</taxon>
        <taxon>Pseudomonadota</taxon>
        <taxon>Gammaproteobacteria</taxon>
        <taxon>Moraxellales</taxon>
        <taxon>Moraxellaceae</taxon>
        <taxon>Acinetobacter</taxon>
        <taxon>Acinetobacter calcoaceticus/baumannii complex</taxon>
    </lineage>
</organism>
<evidence type="ECO:0000313" key="3">
    <source>
        <dbReference type="Proteomes" id="UP000021108"/>
    </source>
</evidence>
<sequence>MIIVQIVAVLCYLFCGFRILSFERSGHHKGFAILATVLVASFIGQAVYIVFFKEPVTVWDAILAMLLTLIVYRTKGNVAKIWSTS</sequence>
<feature type="transmembrane region" description="Helical" evidence="1">
    <location>
        <begin position="30"/>
        <end position="50"/>
    </location>
</feature>
<dbReference type="AlphaFoldDB" id="A0A009Q2X1"/>
<feature type="transmembrane region" description="Helical" evidence="1">
    <location>
        <begin position="6"/>
        <end position="23"/>
    </location>
</feature>
<evidence type="ECO:0008006" key="4">
    <source>
        <dbReference type="Google" id="ProtNLM"/>
    </source>
</evidence>
<dbReference type="RefSeq" id="WP_004738245.1">
    <property type="nucleotide sequence ID" value="NZ_JEXD01000004.1"/>
</dbReference>
<dbReference type="Proteomes" id="UP000021108">
    <property type="component" value="Unassembled WGS sequence"/>
</dbReference>
<dbReference type="Pfam" id="PF05449">
    <property type="entry name" value="Phage_holin_3_7"/>
    <property type="match status" value="1"/>
</dbReference>
<keyword evidence="1" id="KW-0472">Membrane</keyword>
<gene>
    <name evidence="2" type="ORF">J506_0891</name>
</gene>
<reference evidence="2 3" key="1">
    <citation type="submission" date="2014-02" db="EMBL/GenBank/DDBJ databases">
        <title>Comparative genomics and transcriptomics to identify genetic mechanisms underlying the emergence of carbapenem resistant Acinetobacter baumannii (CRAb).</title>
        <authorList>
            <person name="Harris A.D."/>
            <person name="Johnson K.J."/>
            <person name="George J."/>
            <person name="Shefchek K."/>
            <person name="Daugherty S.C."/>
            <person name="Parankush S."/>
            <person name="Sadzewicz L."/>
            <person name="Tallon L."/>
            <person name="Sengamalay N."/>
            <person name="Hazen T.H."/>
            <person name="Rasko D.A."/>
        </authorList>
    </citation>
    <scope>NUCLEOTIDE SEQUENCE [LARGE SCALE GENOMIC DNA]</scope>
    <source>
        <strain evidence="2 3">625974</strain>
    </source>
</reference>
<keyword evidence="1" id="KW-0812">Transmembrane</keyword>
<dbReference type="EMBL" id="JEXD01000004">
    <property type="protein sequence ID" value="EXC09111.1"/>
    <property type="molecule type" value="Genomic_DNA"/>
</dbReference>
<keyword evidence="1" id="KW-1133">Transmembrane helix</keyword>
<feature type="transmembrane region" description="Helical" evidence="1">
    <location>
        <begin position="56"/>
        <end position="72"/>
    </location>
</feature>
<accession>A0A009Q2X1</accession>
<dbReference type="PATRIC" id="fig|1310607.3.peg.861"/>
<evidence type="ECO:0000313" key="2">
    <source>
        <dbReference type="EMBL" id="EXC09111.1"/>
    </source>
</evidence>
<comment type="caution">
    <text evidence="2">The sequence shown here is derived from an EMBL/GenBank/DDBJ whole genome shotgun (WGS) entry which is preliminary data.</text>
</comment>
<evidence type="ECO:0000256" key="1">
    <source>
        <dbReference type="SAM" id="Phobius"/>
    </source>
</evidence>
<name>A0A009Q2X1_ACIBA</name>
<protein>
    <recommendedName>
        <fullName evidence="4">Phage holin family protein</fullName>
    </recommendedName>
</protein>